<name>D8M9X0_BLAHO</name>
<keyword evidence="1" id="KW-0505">Motor protein</keyword>
<keyword evidence="1" id="KW-0067">ATP-binding</keyword>
<evidence type="ECO:0000256" key="1">
    <source>
        <dbReference type="PROSITE-ProRule" id="PRU00283"/>
    </source>
</evidence>
<dbReference type="InterPro" id="IPR036961">
    <property type="entry name" value="Kinesin_motor_dom_sf"/>
</dbReference>
<dbReference type="GeneID" id="24921557"/>
<dbReference type="InterPro" id="IPR027640">
    <property type="entry name" value="Kinesin-like_fam"/>
</dbReference>
<dbReference type="PANTHER" id="PTHR47972:SF28">
    <property type="entry name" value="KINESIN-LIKE PROTEIN KLP-3"/>
    <property type="match status" value="1"/>
</dbReference>
<dbReference type="GO" id="GO:0003777">
    <property type="term" value="F:microtubule motor activity"/>
    <property type="evidence" value="ECO:0007669"/>
    <property type="project" value="InterPro"/>
</dbReference>
<comment type="similarity">
    <text evidence="1">Belongs to the TRAFAC class myosin-kinesin ATPase superfamily. Kinesin family.</text>
</comment>
<accession>D8M9X0</accession>
<dbReference type="GO" id="GO:0007018">
    <property type="term" value="P:microtubule-based movement"/>
    <property type="evidence" value="ECO:0007669"/>
    <property type="project" value="InterPro"/>
</dbReference>
<dbReference type="InParanoid" id="D8M9X0"/>
<dbReference type="GO" id="GO:0005524">
    <property type="term" value="F:ATP binding"/>
    <property type="evidence" value="ECO:0007669"/>
    <property type="project" value="UniProtKB-UniRule"/>
</dbReference>
<gene>
    <name evidence="3" type="ORF">GSBLH_T00004533001</name>
</gene>
<evidence type="ECO:0000259" key="2">
    <source>
        <dbReference type="PROSITE" id="PS50067"/>
    </source>
</evidence>
<dbReference type="PROSITE" id="PS50067">
    <property type="entry name" value="KINESIN_MOTOR_2"/>
    <property type="match status" value="1"/>
</dbReference>
<dbReference type="OrthoDB" id="3176171at2759"/>
<protein>
    <recommendedName>
        <fullName evidence="2">Kinesin motor domain-containing protein</fullName>
    </recommendedName>
</protein>
<dbReference type="EMBL" id="FN668689">
    <property type="protein sequence ID" value="CBK24859.2"/>
    <property type="molecule type" value="Genomic_DNA"/>
</dbReference>
<evidence type="ECO:0000313" key="3">
    <source>
        <dbReference type="EMBL" id="CBK24859.2"/>
    </source>
</evidence>
<keyword evidence="4" id="KW-1185">Reference proteome</keyword>
<dbReference type="AlphaFoldDB" id="D8M9X0"/>
<reference evidence="3" key="1">
    <citation type="submission" date="2010-02" db="EMBL/GenBank/DDBJ databases">
        <title>Sequencing and annotation of the Blastocystis hominis genome.</title>
        <authorList>
            <person name="Wincker P."/>
        </authorList>
    </citation>
    <scope>NUCLEOTIDE SEQUENCE</scope>
    <source>
        <strain evidence="3">Singapore isolate B</strain>
    </source>
</reference>
<dbReference type="Proteomes" id="UP000008312">
    <property type="component" value="Unassembled WGS sequence"/>
</dbReference>
<sequence length="398" mass="44264">MQGVIGQLTSTLQNLAERYRALNSAYIKECDYRRKIFNDLQDLRGAIRVFCRVRPLIQSEIDKQETAVIDTSLLVHLSQNTVDTGKGQRRSDKIYEFDRVFDAFSSQSLVFSEMKGLVTSVLDGYSACIFAYGQTGSGKTFTMEGEEGEQAGMIPRTLETLCEEMAQHPEIRYAVAIRMIEIYNEKVYDLLGGNAQVDARLDASGRVVFPSAVVEEAKSLTQMLEILKRGNQSRRVASTASNEHSSRSHMLFFLSIHSSNSASNQTSQGNLVLIDLAGSERVSKTESTGQRLVEGQHINKSLSSLGDVIHALNNKHKHVPFRNSMLTFVLQDVLAIGNKVLMIAQLSPAGCNVQESLQSLEFANRVNKVVLGRSVENRTQPLVAKLNEAVILRERCEE</sequence>
<dbReference type="SMART" id="SM00129">
    <property type="entry name" value="KISc"/>
    <property type="match status" value="1"/>
</dbReference>
<feature type="domain" description="Kinesin motor" evidence="2">
    <location>
        <begin position="46"/>
        <end position="369"/>
    </location>
</feature>
<dbReference type="SUPFAM" id="SSF52540">
    <property type="entry name" value="P-loop containing nucleoside triphosphate hydrolases"/>
    <property type="match status" value="1"/>
</dbReference>
<dbReference type="Pfam" id="PF00225">
    <property type="entry name" value="Kinesin"/>
    <property type="match status" value="1"/>
</dbReference>
<dbReference type="RefSeq" id="XP_012898907.1">
    <property type="nucleotide sequence ID" value="XM_013043453.1"/>
</dbReference>
<dbReference type="InterPro" id="IPR001752">
    <property type="entry name" value="Kinesin_motor_dom"/>
</dbReference>
<dbReference type="PANTHER" id="PTHR47972">
    <property type="entry name" value="KINESIN-LIKE PROTEIN KLP-3"/>
    <property type="match status" value="1"/>
</dbReference>
<dbReference type="Gene3D" id="3.40.850.10">
    <property type="entry name" value="Kinesin motor domain"/>
    <property type="match status" value="1"/>
</dbReference>
<organism evidence="3">
    <name type="scientific">Blastocystis hominis</name>
    <dbReference type="NCBI Taxonomy" id="12968"/>
    <lineage>
        <taxon>Eukaryota</taxon>
        <taxon>Sar</taxon>
        <taxon>Stramenopiles</taxon>
        <taxon>Bigyra</taxon>
        <taxon>Opalozoa</taxon>
        <taxon>Opalinata</taxon>
        <taxon>Blastocystidae</taxon>
        <taxon>Blastocystis</taxon>
    </lineage>
</organism>
<dbReference type="OMA" id="IMCALHG"/>
<dbReference type="GO" id="GO:0015630">
    <property type="term" value="C:microtubule cytoskeleton"/>
    <property type="evidence" value="ECO:0007669"/>
    <property type="project" value="TreeGrafter"/>
</dbReference>
<evidence type="ECO:0000313" key="4">
    <source>
        <dbReference type="Proteomes" id="UP000008312"/>
    </source>
</evidence>
<proteinExistence type="inferred from homology"/>
<dbReference type="InterPro" id="IPR027417">
    <property type="entry name" value="P-loop_NTPase"/>
</dbReference>
<dbReference type="GO" id="GO:0008017">
    <property type="term" value="F:microtubule binding"/>
    <property type="evidence" value="ECO:0007669"/>
    <property type="project" value="InterPro"/>
</dbReference>
<feature type="binding site" evidence="1">
    <location>
        <begin position="133"/>
        <end position="140"/>
    </location>
    <ligand>
        <name>ATP</name>
        <dbReference type="ChEBI" id="CHEBI:30616"/>
    </ligand>
</feature>
<dbReference type="PRINTS" id="PR00380">
    <property type="entry name" value="KINESINHEAVY"/>
</dbReference>
<keyword evidence="1" id="KW-0547">Nucleotide-binding</keyword>